<feature type="binding site" evidence="7">
    <location>
        <position position="121"/>
    </location>
    <ligand>
        <name>ATP</name>
        <dbReference type="ChEBI" id="CHEBI:30616"/>
    </ligand>
</feature>
<evidence type="ECO:0000256" key="1">
    <source>
        <dbReference type="ARBA" id="ARBA00022605"/>
    </source>
</evidence>
<keyword evidence="6 7" id="KW-0057">Aromatic amino acid biosynthesis</keyword>
<protein>
    <recommendedName>
        <fullName evidence="7">Shikimate kinase</fullName>
        <shortName evidence="7">SK</shortName>
        <ecNumber evidence="7">2.7.1.71</ecNumber>
    </recommendedName>
</protein>
<dbReference type="EC" id="2.7.1.71" evidence="7"/>
<keyword evidence="3 7" id="KW-0547">Nucleotide-binding</keyword>
<keyword evidence="2 7" id="KW-0808">Transferase</keyword>
<dbReference type="InterPro" id="IPR000623">
    <property type="entry name" value="Shikimate_kinase/TSH1"/>
</dbReference>
<keyword evidence="7" id="KW-0479">Metal-binding</keyword>
<accession>A0A558BUD0</accession>
<feature type="binding site" evidence="7">
    <location>
        <position position="34"/>
    </location>
    <ligand>
        <name>substrate</name>
    </ligand>
</feature>
<comment type="function">
    <text evidence="7">Catalyzes the specific phosphorylation of the 3-hydroxyl group of shikimic acid using ATP as a cosubstrate.</text>
</comment>
<dbReference type="CDD" id="cd00464">
    <property type="entry name" value="SK"/>
    <property type="match status" value="1"/>
</dbReference>
<dbReference type="GO" id="GO:0000287">
    <property type="term" value="F:magnesium ion binding"/>
    <property type="evidence" value="ECO:0007669"/>
    <property type="project" value="UniProtKB-UniRule"/>
</dbReference>
<evidence type="ECO:0000256" key="5">
    <source>
        <dbReference type="ARBA" id="ARBA00022840"/>
    </source>
</evidence>
<dbReference type="InterPro" id="IPR027417">
    <property type="entry name" value="P-loop_NTPase"/>
</dbReference>
<dbReference type="UniPathway" id="UPA00053">
    <property type="reaction ID" value="UER00088"/>
</dbReference>
<evidence type="ECO:0000256" key="4">
    <source>
        <dbReference type="ARBA" id="ARBA00022777"/>
    </source>
</evidence>
<dbReference type="GO" id="GO:0005829">
    <property type="term" value="C:cytosol"/>
    <property type="evidence" value="ECO:0007669"/>
    <property type="project" value="TreeGrafter"/>
</dbReference>
<dbReference type="Gene3D" id="3.40.50.300">
    <property type="entry name" value="P-loop containing nucleotide triphosphate hydrolases"/>
    <property type="match status" value="1"/>
</dbReference>
<evidence type="ECO:0000256" key="2">
    <source>
        <dbReference type="ARBA" id="ARBA00022679"/>
    </source>
</evidence>
<dbReference type="Proteomes" id="UP000317624">
    <property type="component" value="Unassembled WGS sequence"/>
</dbReference>
<keyword evidence="7" id="KW-0460">Magnesium</keyword>
<dbReference type="GO" id="GO:0008652">
    <property type="term" value="P:amino acid biosynthetic process"/>
    <property type="evidence" value="ECO:0007669"/>
    <property type="project" value="UniProtKB-KW"/>
</dbReference>
<dbReference type="PANTHER" id="PTHR21087:SF16">
    <property type="entry name" value="SHIKIMATE KINASE 1, CHLOROPLASTIC"/>
    <property type="match status" value="1"/>
</dbReference>
<proteinExistence type="inferred from homology"/>
<organism evidence="8 9">
    <name type="scientific">Hymenobacter setariae</name>
    <dbReference type="NCBI Taxonomy" id="2594794"/>
    <lineage>
        <taxon>Bacteria</taxon>
        <taxon>Pseudomonadati</taxon>
        <taxon>Bacteroidota</taxon>
        <taxon>Cytophagia</taxon>
        <taxon>Cytophagales</taxon>
        <taxon>Hymenobacteraceae</taxon>
        <taxon>Hymenobacter</taxon>
    </lineage>
</organism>
<dbReference type="HAMAP" id="MF_00109">
    <property type="entry name" value="Shikimate_kinase"/>
    <property type="match status" value="1"/>
</dbReference>
<dbReference type="GO" id="GO:0005524">
    <property type="term" value="F:ATP binding"/>
    <property type="evidence" value="ECO:0007669"/>
    <property type="project" value="UniProtKB-UniRule"/>
</dbReference>
<dbReference type="GO" id="GO:0004765">
    <property type="term" value="F:shikimate kinase activity"/>
    <property type="evidence" value="ECO:0007669"/>
    <property type="project" value="UniProtKB-UniRule"/>
</dbReference>
<dbReference type="EMBL" id="VMRJ01000003">
    <property type="protein sequence ID" value="TVT40128.1"/>
    <property type="molecule type" value="Genomic_DNA"/>
</dbReference>
<dbReference type="RefSeq" id="WP_144847714.1">
    <property type="nucleotide sequence ID" value="NZ_VMRJ01000003.1"/>
</dbReference>
<dbReference type="OrthoDB" id="9800332at2"/>
<comment type="subcellular location">
    <subcellularLocation>
        <location evidence="7">Cytoplasm</location>
    </subcellularLocation>
</comment>
<keyword evidence="4 7" id="KW-0418">Kinase</keyword>
<comment type="cofactor">
    <cofactor evidence="7">
        <name>Mg(2+)</name>
        <dbReference type="ChEBI" id="CHEBI:18420"/>
    </cofactor>
    <text evidence="7">Binds 1 Mg(2+) ion per subunit.</text>
</comment>
<gene>
    <name evidence="7" type="primary">aroK</name>
    <name evidence="8" type="ORF">FNT36_11555</name>
</gene>
<keyword evidence="1 7" id="KW-0028">Amino-acid biosynthesis</keyword>
<dbReference type="PANTHER" id="PTHR21087">
    <property type="entry name" value="SHIKIMATE KINASE"/>
    <property type="match status" value="1"/>
</dbReference>
<feature type="binding site" evidence="7">
    <location>
        <position position="58"/>
    </location>
    <ligand>
        <name>substrate</name>
    </ligand>
</feature>
<comment type="similarity">
    <text evidence="7">Belongs to the shikimate kinase family.</text>
</comment>
<keyword evidence="5 7" id="KW-0067">ATP-binding</keyword>
<feature type="binding site" evidence="7">
    <location>
        <position position="16"/>
    </location>
    <ligand>
        <name>Mg(2+)</name>
        <dbReference type="ChEBI" id="CHEBI:18420"/>
    </ligand>
</feature>
<dbReference type="GO" id="GO:0009423">
    <property type="term" value="P:chorismate biosynthetic process"/>
    <property type="evidence" value="ECO:0007669"/>
    <property type="project" value="UniProtKB-UniRule"/>
</dbReference>
<evidence type="ECO:0000313" key="9">
    <source>
        <dbReference type="Proteomes" id="UP000317624"/>
    </source>
</evidence>
<name>A0A558BUD0_9BACT</name>
<comment type="catalytic activity">
    <reaction evidence="7">
        <text>shikimate + ATP = 3-phosphoshikimate + ADP + H(+)</text>
        <dbReference type="Rhea" id="RHEA:13121"/>
        <dbReference type="ChEBI" id="CHEBI:15378"/>
        <dbReference type="ChEBI" id="CHEBI:30616"/>
        <dbReference type="ChEBI" id="CHEBI:36208"/>
        <dbReference type="ChEBI" id="CHEBI:145989"/>
        <dbReference type="ChEBI" id="CHEBI:456216"/>
        <dbReference type="EC" id="2.7.1.71"/>
    </reaction>
</comment>
<keyword evidence="7" id="KW-0963">Cytoplasm</keyword>
<feature type="binding site" evidence="7">
    <location>
        <position position="82"/>
    </location>
    <ligand>
        <name>substrate</name>
    </ligand>
</feature>
<comment type="subunit">
    <text evidence="7">Monomer.</text>
</comment>
<sequence length="182" mass="19541">MTNNLYLIGLPGSGKTTIGRRLAAHYKREFRDLDVDIVAQAGCTIPEIFAAEGEVGFRQREAEALRAVATRTGPPLVLATGGGTPCFHENLEVLRDTGFTLWLDVPLPELVRRLVRGSSSRPLLAGTAAQESPETALFEQLNRTLAARQQFYSQANLRHAGAASVAAITAALAKAGFRPSLT</sequence>
<evidence type="ECO:0000256" key="7">
    <source>
        <dbReference type="HAMAP-Rule" id="MF_00109"/>
    </source>
</evidence>
<evidence type="ECO:0000313" key="8">
    <source>
        <dbReference type="EMBL" id="TVT40128.1"/>
    </source>
</evidence>
<feature type="binding site" evidence="7">
    <location>
        <position position="148"/>
    </location>
    <ligand>
        <name>substrate</name>
    </ligand>
</feature>
<dbReference type="PRINTS" id="PR01100">
    <property type="entry name" value="SHIKIMTKNASE"/>
</dbReference>
<dbReference type="InterPro" id="IPR031322">
    <property type="entry name" value="Shikimate/glucono_kinase"/>
</dbReference>
<comment type="caution">
    <text evidence="7">Lacks conserved residue(s) required for the propagation of feature annotation.</text>
</comment>
<dbReference type="SUPFAM" id="SSF52540">
    <property type="entry name" value="P-loop containing nucleoside triphosphate hydrolases"/>
    <property type="match status" value="1"/>
</dbReference>
<keyword evidence="9" id="KW-1185">Reference proteome</keyword>
<dbReference type="Pfam" id="PF01202">
    <property type="entry name" value="SKI"/>
    <property type="match status" value="1"/>
</dbReference>
<evidence type="ECO:0000256" key="3">
    <source>
        <dbReference type="ARBA" id="ARBA00022741"/>
    </source>
</evidence>
<dbReference type="GO" id="GO:0009073">
    <property type="term" value="P:aromatic amino acid family biosynthetic process"/>
    <property type="evidence" value="ECO:0007669"/>
    <property type="project" value="UniProtKB-KW"/>
</dbReference>
<dbReference type="AlphaFoldDB" id="A0A558BUD0"/>
<comment type="pathway">
    <text evidence="7">Metabolic intermediate biosynthesis; chorismate biosynthesis; chorismate from D-erythrose 4-phosphate and phosphoenolpyruvate: step 5/7.</text>
</comment>
<evidence type="ECO:0000256" key="6">
    <source>
        <dbReference type="ARBA" id="ARBA00023141"/>
    </source>
</evidence>
<feature type="binding site" evidence="7">
    <location>
        <begin position="12"/>
        <end position="17"/>
    </location>
    <ligand>
        <name>ATP</name>
        <dbReference type="ChEBI" id="CHEBI:30616"/>
    </ligand>
</feature>
<reference evidence="8 9" key="1">
    <citation type="submission" date="2019-07" db="EMBL/GenBank/DDBJ databases">
        <title>Hymenobacter sp. straun FUR1 Genome sequencing and assembly.</title>
        <authorList>
            <person name="Chhetri G."/>
        </authorList>
    </citation>
    <scope>NUCLEOTIDE SEQUENCE [LARGE SCALE GENOMIC DNA]</scope>
    <source>
        <strain evidence="8 9">Fur1</strain>
    </source>
</reference>
<comment type="caution">
    <text evidence="8">The sequence shown here is derived from an EMBL/GenBank/DDBJ whole genome shotgun (WGS) entry which is preliminary data.</text>
</comment>